<feature type="region of interest" description="Disordered" evidence="1">
    <location>
        <begin position="1"/>
        <end position="27"/>
    </location>
</feature>
<accession>A0A7S4S8M1</accession>
<dbReference type="Gene3D" id="3.40.50.1820">
    <property type="entry name" value="alpha/beta hydrolase"/>
    <property type="match status" value="1"/>
</dbReference>
<dbReference type="PANTHER" id="PTHR37471">
    <property type="entry name" value="UNNAMED PRODUCT"/>
    <property type="match status" value="1"/>
</dbReference>
<dbReference type="PANTHER" id="PTHR37471:SF1">
    <property type="entry name" value="AB HYDROLASE-1 DOMAIN-CONTAINING PROTEIN"/>
    <property type="match status" value="1"/>
</dbReference>
<dbReference type="InterPro" id="IPR000073">
    <property type="entry name" value="AB_hydrolase_1"/>
</dbReference>
<dbReference type="AlphaFoldDB" id="A0A7S4S8M1"/>
<organism evidence="4">
    <name type="scientific">Alexandrium monilatum</name>
    <dbReference type="NCBI Taxonomy" id="311494"/>
    <lineage>
        <taxon>Eukaryota</taxon>
        <taxon>Sar</taxon>
        <taxon>Alveolata</taxon>
        <taxon>Dinophyceae</taxon>
        <taxon>Gonyaulacales</taxon>
        <taxon>Pyrocystaceae</taxon>
        <taxon>Alexandrium</taxon>
    </lineage>
</organism>
<feature type="compositionally biased region" description="Basic residues" evidence="1">
    <location>
        <begin position="1"/>
        <end position="16"/>
    </location>
</feature>
<evidence type="ECO:0000259" key="3">
    <source>
        <dbReference type="Pfam" id="PF00561"/>
    </source>
</evidence>
<keyword evidence="2" id="KW-0472">Membrane</keyword>
<name>A0A7S4S8M1_9DINO</name>
<dbReference type="EMBL" id="HBNR01064627">
    <property type="protein sequence ID" value="CAE4635853.1"/>
    <property type="molecule type" value="Transcribed_RNA"/>
</dbReference>
<proteinExistence type="predicted"/>
<dbReference type="InterPro" id="IPR029058">
    <property type="entry name" value="AB_hydrolase_fold"/>
</dbReference>
<evidence type="ECO:0000256" key="2">
    <source>
        <dbReference type="SAM" id="Phobius"/>
    </source>
</evidence>
<keyword evidence="2" id="KW-0812">Transmembrane</keyword>
<protein>
    <recommendedName>
        <fullName evidence="3">AB hydrolase-1 domain-containing protein</fullName>
    </recommendedName>
</protein>
<gene>
    <name evidence="4" type="ORF">AMON00008_LOCUS45636</name>
</gene>
<feature type="transmembrane region" description="Helical" evidence="2">
    <location>
        <begin position="74"/>
        <end position="95"/>
    </location>
</feature>
<reference evidence="4" key="1">
    <citation type="submission" date="2021-01" db="EMBL/GenBank/DDBJ databases">
        <authorList>
            <person name="Corre E."/>
            <person name="Pelletier E."/>
            <person name="Niang G."/>
            <person name="Scheremetjew M."/>
            <person name="Finn R."/>
            <person name="Kale V."/>
            <person name="Holt S."/>
            <person name="Cochrane G."/>
            <person name="Meng A."/>
            <person name="Brown T."/>
            <person name="Cohen L."/>
        </authorList>
    </citation>
    <scope>NUCLEOTIDE SEQUENCE</scope>
    <source>
        <strain evidence="4">CCMP3105</strain>
    </source>
</reference>
<evidence type="ECO:0000256" key="1">
    <source>
        <dbReference type="SAM" id="MobiDB-lite"/>
    </source>
</evidence>
<keyword evidence="2" id="KW-1133">Transmembrane helix</keyword>
<dbReference type="Pfam" id="PF00561">
    <property type="entry name" value="Abhydrolase_1"/>
    <property type="match status" value="1"/>
</dbReference>
<feature type="domain" description="AB hydrolase-1" evidence="3">
    <location>
        <begin position="434"/>
        <end position="556"/>
    </location>
</feature>
<evidence type="ECO:0000313" key="4">
    <source>
        <dbReference type="EMBL" id="CAE4635853.1"/>
    </source>
</evidence>
<sequence>MAAAGRPHHLAPRPHRQAAPAKDAGEWPPAEPRVVIGAGVLALLGRMGRALQTGSFINLMWGEAGTTLGNMQMLLIRLFMIWPIKAVAPAAYTFWAWQLVQRLRGQVSAKPARPGSFLPLLKFTASWASWEALRLWFSLEALFFVYYMFKHWQLQHRAASAPLLPPGKPMEALRRALDTIKMIQVGGKLAEPHLTLSASIPRLSVHGSSRQLTPATSREDLQQLLHSREEESGVEELLRDWHDKRSAAGGMDSQQDLVPAAVTDHSRAVLEQLLDDAEVLALKQAEVSGWFLRRHRSRDRWPMSQVSQLRRGNIKEWVAWAFFNCGLERVPQARCAEMEELTDEIVRWMEVHLEPGYNHEAACMRLTMDPIPSAHRPLVYYAVTQTIFSQVINIQLRGLGFSQHWSGTLLYWHRPGVPQRSSEGSTGSTSTCPPPIVFCHGIGVNVLPYRPLLNEMLDRAADRSFFLISLPHISMRIKEEVPSSTEMVACLSDMLSSWGFTSAHFIGHSFGSLPLAWMARKAPGFVSMLTFIDPVCFLLVKPDVCYNFMYRRPTDPTQLLINYFLAKELYIAHSLSRNFFWHQNQLWPEELPGQTLVVLCGLDSIVPTHSVRRYLTSYKQRCRVSSLRVLWFPDLGHGEINFGPVGEAACVRIVSEMLQLEAEAAKD</sequence>
<dbReference type="SUPFAM" id="SSF53474">
    <property type="entry name" value="alpha/beta-Hydrolases"/>
    <property type="match status" value="1"/>
</dbReference>